<dbReference type="Pfam" id="PF00664">
    <property type="entry name" value="ABC_membrane"/>
    <property type="match status" value="1"/>
</dbReference>
<dbReference type="Gene3D" id="3.40.50.300">
    <property type="entry name" value="P-loop containing nucleotide triphosphate hydrolases"/>
    <property type="match status" value="1"/>
</dbReference>
<accession>A0A1B7MNJ1</accession>
<dbReference type="AlphaFoldDB" id="A0A1B7MNJ1"/>
<dbReference type="Gene3D" id="1.20.1560.10">
    <property type="entry name" value="ABC transporter type 1, transmembrane domain"/>
    <property type="match status" value="1"/>
</dbReference>
<organism evidence="13 14">
    <name type="scientific">Rhizopogon vinicolor AM-OR11-026</name>
    <dbReference type="NCBI Taxonomy" id="1314800"/>
    <lineage>
        <taxon>Eukaryota</taxon>
        <taxon>Fungi</taxon>
        <taxon>Dikarya</taxon>
        <taxon>Basidiomycota</taxon>
        <taxon>Agaricomycotina</taxon>
        <taxon>Agaricomycetes</taxon>
        <taxon>Agaricomycetidae</taxon>
        <taxon>Boletales</taxon>
        <taxon>Suillineae</taxon>
        <taxon>Rhizopogonaceae</taxon>
        <taxon>Rhizopogon</taxon>
    </lineage>
</organism>
<dbReference type="InterPro" id="IPR003439">
    <property type="entry name" value="ABC_transporter-like_ATP-bd"/>
</dbReference>
<evidence type="ECO:0000256" key="7">
    <source>
        <dbReference type="ARBA" id="ARBA00022989"/>
    </source>
</evidence>
<evidence type="ECO:0008006" key="15">
    <source>
        <dbReference type="Google" id="ProtNLM"/>
    </source>
</evidence>
<dbReference type="PANTHER" id="PTHR24223">
    <property type="entry name" value="ATP-BINDING CASSETTE SUB-FAMILY C"/>
    <property type="match status" value="1"/>
</dbReference>
<protein>
    <recommendedName>
        <fullName evidence="15">P-loop containing nucleoside triphosphate hydrolase protein</fullName>
    </recommendedName>
</protein>
<dbReference type="FunFam" id="3.40.50.300:FF:000565">
    <property type="entry name" value="ABC bile acid transporter"/>
    <property type="match status" value="1"/>
</dbReference>
<evidence type="ECO:0000256" key="9">
    <source>
        <dbReference type="SAM" id="MobiDB-lite"/>
    </source>
</evidence>
<dbReference type="InterPro" id="IPR011527">
    <property type="entry name" value="ABC1_TM_dom"/>
</dbReference>
<keyword evidence="6" id="KW-0067">ATP-binding</keyword>
<dbReference type="PROSITE" id="PS50929">
    <property type="entry name" value="ABC_TM1F"/>
    <property type="match status" value="1"/>
</dbReference>
<evidence type="ECO:0000256" key="4">
    <source>
        <dbReference type="ARBA" id="ARBA00022692"/>
    </source>
</evidence>
<dbReference type="CDD" id="cd18606">
    <property type="entry name" value="ABC_6TM_YOR1_D2_like"/>
    <property type="match status" value="1"/>
</dbReference>
<evidence type="ECO:0000256" key="2">
    <source>
        <dbReference type="ARBA" id="ARBA00009726"/>
    </source>
</evidence>
<keyword evidence="5" id="KW-0547">Nucleotide-binding</keyword>
<dbReference type="EMBL" id="KV448648">
    <property type="protein sequence ID" value="OAX34168.1"/>
    <property type="molecule type" value="Genomic_DNA"/>
</dbReference>
<name>A0A1B7MNJ1_9AGAM</name>
<dbReference type="PROSITE" id="PS50893">
    <property type="entry name" value="ABC_TRANSPORTER_2"/>
    <property type="match status" value="1"/>
</dbReference>
<evidence type="ECO:0000259" key="12">
    <source>
        <dbReference type="PROSITE" id="PS50929"/>
    </source>
</evidence>
<dbReference type="Pfam" id="PF00005">
    <property type="entry name" value="ABC_tran"/>
    <property type="match status" value="1"/>
</dbReference>
<gene>
    <name evidence="13" type="ORF">K503DRAFT_465961</name>
</gene>
<evidence type="ECO:0000259" key="11">
    <source>
        <dbReference type="PROSITE" id="PS50893"/>
    </source>
</evidence>
<comment type="similarity">
    <text evidence="2">Belongs to the ABC transporter superfamily. ABCC family. Conjugate transporter (TC 3.A.1.208) subfamily.</text>
</comment>
<sequence length="574" mass="63419">MQGSSVLSSYWLVYWEEDKWDQPGAFYTGIYAALGVSQALTVFMMGAVFALLTYYASQQLHRKSIQRVIYSPMSFFETTPLGRIMNRFAKDIDTVDNLVGDSLRTLTGTASQIIAAIILISIIIPYFLVVAFFVIICYAYVAYFYRASARELKRLDATLRSSLYSHFSESLSGLTTIRAYGELERFLAENVELVDVENRAYWLTVVNQRWLGMRLDFLGVLLTFAVALLTVGTRFTISPGQTGVVLSYILAVQQTFGWTARQVAEVENNMNAVERVVHYAIELEQEAPHEIEDSPVPSNWPSEGKVVMKDVVMRYRPELPPVLKGLSMSISPGEKIGVVGRTGAGKSSLVTAIYRIVELESGSISIDGVDIASVGLAQLRKGLSIIPQDAFLFSGTLRTNLDPFGLHDDVQLYDALKRAYLVESNRDQPPTSGSSGVSPEGQSAPKFTLDSPIDDAGSNLSIGQRSLVSLARALVNDTKILILDEATASVDYETDNKIQDTIANEFKERTILCIAHRLRTIIGYDRICVMDAGTIAEFNTPANLFAMLDGIFRGMCERSFITLDDIISASTHPA</sequence>
<evidence type="ECO:0000256" key="1">
    <source>
        <dbReference type="ARBA" id="ARBA00004141"/>
    </source>
</evidence>
<evidence type="ECO:0000313" key="14">
    <source>
        <dbReference type="Proteomes" id="UP000092154"/>
    </source>
</evidence>
<feature type="domain" description="ABC transporter" evidence="11">
    <location>
        <begin position="306"/>
        <end position="557"/>
    </location>
</feature>
<feature type="transmembrane region" description="Helical" evidence="10">
    <location>
        <begin position="113"/>
        <end position="145"/>
    </location>
</feature>
<evidence type="ECO:0000256" key="10">
    <source>
        <dbReference type="SAM" id="Phobius"/>
    </source>
</evidence>
<feature type="compositionally biased region" description="Polar residues" evidence="9">
    <location>
        <begin position="427"/>
        <end position="441"/>
    </location>
</feature>
<feature type="domain" description="ABC transmembrane type-1" evidence="12">
    <location>
        <begin position="1"/>
        <end position="268"/>
    </location>
</feature>
<dbReference type="InterPro" id="IPR027417">
    <property type="entry name" value="P-loop_NTPase"/>
</dbReference>
<dbReference type="FunFam" id="1.20.1560.10:FF:000010">
    <property type="entry name" value="Multidrug resistance-associated ABC transporter"/>
    <property type="match status" value="1"/>
</dbReference>
<comment type="subcellular location">
    <subcellularLocation>
        <location evidence="1">Membrane</location>
        <topology evidence="1">Multi-pass membrane protein</topology>
    </subcellularLocation>
</comment>
<evidence type="ECO:0000256" key="8">
    <source>
        <dbReference type="ARBA" id="ARBA00023136"/>
    </source>
</evidence>
<evidence type="ECO:0000313" key="13">
    <source>
        <dbReference type="EMBL" id="OAX34168.1"/>
    </source>
</evidence>
<dbReference type="InParanoid" id="A0A1B7MNJ1"/>
<dbReference type="STRING" id="1314800.A0A1B7MNJ1"/>
<dbReference type="PANTHER" id="PTHR24223:SF456">
    <property type="entry name" value="MULTIDRUG RESISTANCE-ASSOCIATED PROTEIN LETHAL(2)03659"/>
    <property type="match status" value="1"/>
</dbReference>
<evidence type="ECO:0000256" key="5">
    <source>
        <dbReference type="ARBA" id="ARBA00022741"/>
    </source>
</evidence>
<dbReference type="InterPro" id="IPR003593">
    <property type="entry name" value="AAA+_ATPase"/>
</dbReference>
<keyword evidence="7 10" id="KW-1133">Transmembrane helix</keyword>
<feature type="region of interest" description="Disordered" evidence="9">
    <location>
        <begin position="425"/>
        <end position="452"/>
    </location>
</feature>
<dbReference type="CDD" id="cd03244">
    <property type="entry name" value="ABCC_MRP_domain2"/>
    <property type="match status" value="1"/>
</dbReference>
<proteinExistence type="inferred from homology"/>
<feature type="transmembrane region" description="Helical" evidence="10">
    <location>
        <begin position="30"/>
        <end position="56"/>
    </location>
</feature>
<dbReference type="SMART" id="SM00382">
    <property type="entry name" value="AAA"/>
    <property type="match status" value="1"/>
</dbReference>
<dbReference type="GO" id="GO:0140359">
    <property type="term" value="F:ABC-type transporter activity"/>
    <property type="evidence" value="ECO:0007669"/>
    <property type="project" value="InterPro"/>
</dbReference>
<dbReference type="SUPFAM" id="SSF52540">
    <property type="entry name" value="P-loop containing nucleoside triphosphate hydrolases"/>
    <property type="match status" value="1"/>
</dbReference>
<keyword evidence="3" id="KW-0813">Transport</keyword>
<dbReference type="Proteomes" id="UP000092154">
    <property type="component" value="Unassembled WGS sequence"/>
</dbReference>
<dbReference type="OrthoDB" id="6500128at2759"/>
<dbReference type="InterPro" id="IPR050173">
    <property type="entry name" value="ABC_transporter_C-like"/>
</dbReference>
<dbReference type="GO" id="GO:0016020">
    <property type="term" value="C:membrane"/>
    <property type="evidence" value="ECO:0007669"/>
    <property type="project" value="UniProtKB-SubCell"/>
</dbReference>
<keyword evidence="4 10" id="KW-0812">Transmembrane</keyword>
<evidence type="ECO:0000256" key="6">
    <source>
        <dbReference type="ARBA" id="ARBA00022840"/>
    </source>
</evidence>
<reference evidence="13 14" key="1">
    <citation type="submission" date="2016-06" db="EMBL/GenBank/DDBJ databases">
        <title>Comparative genomics of the ectomycorrhizal sister species Rhizopogon vinicolor and Rhizopogon vesiculosus (Basidiomycota: Boletales) reveals a divergence of the mating type B locus.</title>
        <authorList>
            <consortium name="DOE Joint Genome Institute"/>
            <person name="Mujic A.B."/>
            <person name="Kuo A."/>
            <person name="Tritt A."/>
            <person name="Lipzen A."/>
            <person name="Chen C."/>
            <person name="Johnson J."/>
            <person name="Sharma A."/>
            <person name="Barry K."/>
            <person name="Grigoriev I.V."/>
            <person name="Spatafora J.W."/>
        </authorList>
    </citation>
    <scope>NUCLEOTIDE SEQUENCE [LARGE SCALE GENOMIC DNA]</scope>
    <source>
        <strain evidence="13 14">AM-OR11-026</strain>
    </source>
</reference>
<dbReference type="GO" id="GO:0016887">
    <property type="term" value="F:ATP hydrolysis activity"/>
    <property type="evidence" value="ECO:0007669"/>
    <property type="project" value="InterPro"/>
</dbReference>
<evidence type="ECO:0000256" key="3">
    <source>
        <dbReference type="ARBA" id="ARBA00022448"/>
    </source>
</evidence>
<dbReference type="InterPro" id="IPR036640">
    <property type="entry name" value="ABC1_TM_sf"/>
</dbReference>
<keyword evidence="8 10" id="KW-0472">Membrane</keyword>
<dbReference type="GO" id="GO:0005524">
    <property type="term" value="F:ATP binding"/>
    <property type="evidence" value="ECO:0007669"/>
    <property type="project" value="UniProtKB-KW"/>
</dbReference>
<dbReference type="SUPFAM" id="SSF90123">
    <property type="entry name" value="ABC transporter transmembrane region"/>
    <property type="match status" value="1"/>
</dbReference>
<keyword evidence="14" id="KW-1185">Reference proteome</keyword>